<dbReference type="Proteomes" id="UP001190700">
    <property type="component" value="Unassembled WGS sequence"/>
</dbReference>
<evidence type="ECO:0000313" key="4">
    <source>
        <dbReference type="Proteomes" id="UP001190700"/>
    </source>
</evidence>
<keyword evidence="2" id="KW-0472">Membrane</keyword>
<dbReference type="EMBL" id="LGRX02026812">
    <property type="protein sequence ID" value="KAK3250259.1"/>
    <property type="molecule type" value="Genomic_DNA"/>
</dbReference>
<organism evidence="3 4">
    <name type="scientific">Cymbomonas tetramitiformis</name>
    <dbReference type="NCBI Taxonomy" id="36881"/>
    <lineage>
        <taxon>Eukaryota</taxon>
        <taxon>Viridiplantae</taxon>
        <taxon>Chlorophyta</taxon>
        <taxon>Pyramimonadophyceae</taxon>
        <taxon>Pyramimonadales</taxon>
        <taxon>Pyramimonadaceae</taxon>
        <taxon>Cymbomonas</taxon>
    </lineage>
</organism>
<feature type="transmembrane region" description="Helical" evidence="2">
    <location>
        <begin position="29"/>
        <end position="52"/>
    </location>
</feature>
<name>A0AAE0C9A3_9CHLO</name>
<comment type="caution">
    <text evidence="3">The sequence shown here is derived from an EMBL/GenBank/DDBJ whole genome shotgun (WGS) entry which is preliminary data.</text>
</comment>
<keyword evidence="2" id="KW-1133">Transmembrane helix</keyword>
<evidence type="ECO:0000256" key="2">
    <source>
        <dbReference type="SAM" id="Phobius"/>
    </source>
</evidence>
<accession>A0AAE0C9A3</accession>
<evidence type="ECO:0000313" key="3">
    <source>
        <dbReference type="EMBL" id="KAK3250259.1"/>
    </source>
</evidence>
<feature type="region of interest" description="Disordered" evidence="1">
    <location>
        <begin position="316"/>
        <end position="439"/>
    </location>
</feature>
<gene>
    <name evidence="3" type="ORF">CYMTET_40358</name>
</gene>
<feature type="compositionally biased region" description="Basic residues" evidence="1">
    <location>
        <begin position="397"/>
        <end position="417"/>
    </location>
</feature>
<proteinExistence type="predicted"/>
<reference evidence="3 4" key="1">
    <citation type="journal article" date="2015" name="Genome Biol. Evol.">
        <title>Comparative Genomics of a Bacterivorous Green Alga Reveals Evolutionary Causalities and Consequences of Phago-Mixotrophic Mode of Nutrition.</title>
        <authorList>
            <person name="Burns J.A."/>
            <person name="Paasch A."/>
            <person name="Narechania A."/>
            <person name="Kim E."/>
        </authorList>
    </citation>
    <scope>NUCLEOTIDE SEQUENCE [LARGE SCALE GENOMIC DNA]</scope>
    <source>
        <strain evidence="3 4">PLY_AMNH</strain>
    </source>
</reference>
<dbReference type="AlphaFoldDB" id="A0AAE0C9A3"/>
<sequence>MLVVGLLLLGLLLGRLLLGLHLNLLSLLLLSLLLLGLHLNLLSLLLLGLLLLRLDFKSWLDPHVNDLFGGHAGRDRKVHVWCFYIAPDKLTRAKYKFGDRFEEWLPSGVDEDPNLGLLICKSYPDVDSAPDYMDNPEWKRKGQGNKVLDMESTTRSCLLGLRAATPELVSQERHEELKATFPLPLKVEAVRERHPEQLPPKWDLPLLLTRAHTRASTVKSSGLLKTRYAKAEQFNVCFDGVTLQRQAVEKEGLKHIDVNEVVAFMREAKYCTELISRRYEDKHLHRVLSERKAELRGLTTKTKKLERLIQLLKAEDASEEAPAVRAEAEEDAEEAPPVRAEAGVRKDNGKRSRRGAPPAARKRFSGAQRQNRARRTSPASEGDSGDTDVEMDLATRSRSRQAAARKKKPGKQPKRQKQPSSSEGTDDGDDEHSSGVDESLYDRGIRLALQKEQLPADYQFEDLTVGSYAVTVAGGEASDKCWFNVMLPGGGKSLPLHFVEVVGQHASRKEITWQFWLPAQSRRTFETIEQLCVAGAFVRGPRTLRMKSTFDVNELLTCWDETAKSGVQGGLPGGEEKAELLKALLENSEE</sequence>
<protein>
    <submittedName>
        <fullName evidence="3">Uncharacterized protein</fullName>
    </submittedName>
</protein>
<evidence type="ECO:0000256" key="1">
    <source>
        <dbReference type="SAM" id="MobiDB-lite"/>
    </source>
</evidence>
<keyword evidence="4" id="KW-1185">Reference proteome</keyword>
<keyword evidence="2" id="KW-0812">Transmembrane</keyword>